<dbReference type="GO" id="GO:0043137">
    <property type="term" value="P:DNA replication, removal of RNA primer"/>
    <property type="evidence" value="ECO:0007669"/>
    <property type="project" value="TreeGrafter"/>
</dbReference>
<evidence type="ECO:0000256" key="16">
    <source>
        <dbReference type="RuleBase" id="RU003515"/>
    </source>
</evidence>
<dbReference type="PANTHER" id="PTHR10954:SF18">
    <property type="entry name" value="RIBONUCLEASE HII"/>
    <property type="match status" value="1"/>
</dbReference>
<comment type="function">
    <text evidence="3 14 16">Endonuclease that specifically degrades the RNA of RNA-DNA hybrids.</text>
</comment>
<dbReference type="FunFam" id="3.30.420.10:FF:000006">
    <property type="entry name" value="Ribonuclease HII"/>
    <property type="match status" value="1"/>
</dbReference>
<dbReference type="HAMAP" id="MF_00052_B">
    <property type="entry name" value="RNase_HII_B"/>
    <property type="match status" value="1"/>
</dbReference>
<evidence type="ECO:0000259" key="17">
    <source>
        <dbReference type="PROSITE" id="PS51975"/>
    </source>
</evidence>
<keyword evidence="13 14" id="KW-0464">Manganese</keyword>
<evidence type="ECO:0000256" key="12">
    <source>
        <dbReference type="ARBA" id="ARBA00022801"/>
    </source>
</evidence>
<dbReference type="Gene3D" id="3.30.420.10">
    <property type="entry name" value="Ribonuclease H-like superfamily/Ribonuclease H"/>
    <property type="match status" value="1"/>
</dbReference>
<dbReference type="NCBIfam" id="NF000595">
    <property type="entry name" value="PRK00015.1-3"/>
    <property type="match status" value="1"/>
</dbReference>
<evidence type="ECO:0000313" key="21">
    <source>
        <dbReference type="Proteomes" id="UP000681131"/>
    </source>
</evidence>
<dbReference type="GO" id="GO:0003723">
    <property type="term" value="F:RNA binding"/>
    <property type="evidence" value="ECO:0007669"/>
    <property type="project" value="UniProtKB-UniRule"/>
</dbReference>
<dbReference type="OrthoDB" id="9803420at2"/>
<dbReference type="Pfam" id="PF01351">
    <property type="entry name" value="RNase_HII"/>
    <property type="match status" value="1"/>
</dbReference>
<feature type="binding site" evidence="14 15">
    <location>
        <position position="8"/>
    </location>
    <ligand>
        <name>a divalent metal cation</name>
        <dbReference type="ChEBI" id="CHEBI:60240"/>
    </ligand>
</feature>
<dbReference type="InterPro" id="IPR036397">
    <property type="entry name" value="RNaseH_sf"/>
</dbReference>
<keyword evidence="9 14" id="KW-0540">Nuclease</keyword>
<dbReference type="RefSeq" id="WP_112869804.1">
    <property type="nucleotide sequence ID" value="NZ_CP021781.1"/>
</dbReference>
<evidence type="ECO:0000256" key="15">
    <source>
        <dbReference type="PROSITE-ProRule" id="PRU01319"/>
    </source>
</evidence>
<dbReference type="GO" id="GO:0030145">
    <property type="term" value="F:manganese ion binding"/>
    <property type="evidence" value="ECO:0007669"/>
    <property type="project" value="UniProtKB-UniRule"/>
</dbReference>
<dbReference type="InterPro" id="IPR001352">
    <property type="entry name" value="RNase_HII/HIII"/>
</dbReference>
<reference evidence="19 21" key="2">
    <citation type="submission" date="2019-08" db="EMBL/GenBank/DDBJ databases">
        <title>Complete genome sequences of Francisella adeliensis (FSC1325 and FSC1326).</title>
        <authorList>
            <person name="Ohrman C."/>
            <person name="Uneklint I."/>
            <person name="Vallesi A."/>
            <person name="Karlsson L."/>
            <person name="Sjodin A."/>
        </authorList>
    </citation>
    <scope>NUCLEOTIDE SEQUENCE [LARGE SCALE GENOMIC DNA]</scope>
    <source>
        <strain evidence="19 21">FSC1325</strain>
    </source>
</reference>
<dbReference type="GO" id="GO:0006298">
    <property type="term" value="P:mismatch repair"/>
    <property type="evidence" value="ECO:0007669"/>
    <property type="project" value="TreeGrafter"/>
</dbReference>
<evidence type="ECO:0000313" key="19">
    <source>
        <dbReference type="EMBL" id="QIW11865.1"/>
    </source>
</evidence>
<dbReference type="NCBIfam" id="NF000596">
    <property type="entry name" value="PRK00015.1-4"/>
    <property type="match status" value="1"/>
</dbReference>
<evidence type="ECO:0000256" key="13">
    <source>
        <dbReference type="ARBA" id="ARBA00023211"/>
    </source>
</evidence>
<dbReference type="InterPro" id="IPR012337">
    <property type="entry name" value="RNaseH-like_sf"/>
</dbReference>
<name>A0A2Z4XXM1_9GAMM</name>
<protein>
    <recommendedName>
        <fullName evidence="7 14">Ribonuclease HII</fullName>
        <shortName evidence="14">RNase HII</shortName>
        <ecNumber evidence="6 14">3.1.26.4</ecNumber>
    </recommendedName>
</protein>
<evidence type="ECO:0000256" key="10">
    <source>
        <dbReference type="ARBA" id="ARBA00022723"/>
    </source>
</evidence>
<reference evidence="18 20" key="1">
    <citation type="submission" date="2017-06" db="EMBL/GenBank/DDBJ databases">
        <title>Complete genome of Francisella adeliensis.</title>
        <authorList>
            <person name="Vallesi A."/>
            <person name="Sjodin A."/>
        </authorList>
    </citation>
    <scope>NUCLEOTIDE SEQUENCE [LARGE SCALE GENOMIC DNA]</scope>
    <source>
        <strain evidence="18 20">FDC440</strain>
    </source>
</reference>
<feature type="domain" description="RNase H type-2" evidence="17">
    <location>
        <begin position="1"/>
        <end position="190"/>
    </location>
</feature>
<dbReference type="SUPFAM" id="SSF53098">
    <property type="entry name" value="Ribonuclease H-like"/>
    <property type="match status" value="1"/>
</dbReference>
<dbReference type="GO" id="GO:0005737">
    <property type="term" value="C:cytoplasm"/>
    <property type="evidence" value="ECO:0007669"/>
    <property type="project" value="UniProtKB-SubCell"/>
</dbReference>
<dbReference type="KEGG" id="fad:CDH04_04045"/>
<dbReference type="EMBL" id="CP043424">
    <property type="protein sequence ID" value="QIW11865.1"/>
    <property type="molecule type" value="Genomic_DNA"/>
</dbReference>
<comment type="similarity">
    <text evidence="5 14 16">Belongs to the RNase HII family.</text>
</comment>
<evidence type="ECO:0000256" key="4">
    <source>
        <dbReference type="ARBA" id="ARBA00004496"/>
    </source>
</evidence>
<organism evidence="18 20">
    <name type="scientific">Francisella adeliensis</name>
    <dbReference type="NCBI Taxonomy" id="2007306"/>
    <lineage>
        <taxon>Bacteria</taxon>
        <taxon>Pseudomonadati</taxon>
        <taxon>Pseudomonadota</taxon>
        <taxon>Gammaproteobacteria</taxon>
        <taxon>Thiotrichales</taxon>
        <taxon>Francisellaceae</taxon>
        <taxon>Francisella</taxon>
    </lineage>
</organism>
<sequence>MIILGIDEAGRGPLSGPVVVAGVILNPDEPIDGLGDSKKLSEKKRHILYHEIIAKAKAYSIVEISPAEIDKLNILQATLTGMKRVADNLKGQFDKVLVDGNKLPKWDYTSEAIVKGDSKVQEISAGSILAKVYRDNICLLHDTIYPEYGFARHKGYPTKEHLANIKKFGIIDIYRKSYKPIFELLEKNKL</sequence>
<dbReference type="Proteomes" id="UP000681131">
    <property type="component" value="Chromosome"/>
</dbReference>
<dbReference type="EC" id="3.1.26.4" evidence="6 14"/>
<evidence type="ECO:0000256" key="14">
    <source>
        <dbReference type="HAMAP-Rule" id="MF_00052"/>
    </source>
</evidence>
<dbReference type="GO" id="GO:0032299">
    <property type="term" value="C:ribonuclease H2 complex"/>
    <property type="evidence" value="ECO:0007669"/>
    <property type="project" value="TreeGrafter"/>
</dbReference>
<dbReference type="InterPro" id="IPR022898">
    <property type="entry name" value="RNase_HII"/>
</dbReference>
<comment type="catalytic activity">
    <reaction evidence="1 14 15 16">
        <text>Endonucleolytic cleavage to 5'-phosphomonoester.</text>
        <dbReference type="EC" id="3.1.26.4"/>
    </reaction>
</comment>
<dbReference type="AlphaFoldDB" id="A0A2Z4XXM1"/>
<keyword evidence="8 14" id="KW-0963">Cytoplasm</keyword>
<evidence type="ECO:0000256" key="6">
    <source>
        <dbReference type="ARBA" id="ARBA00012180"/>
    </source>
</evidence>
<feature type="binding site" evidence="14 15">
    <location>
        <position position="99"/>
    </location>
    <ligand>
        <name>a divalent metal cation</name>
        <dbReference type="ChEBI" id="CHEBI:60240"/>
    </ligand>
</feature>
<evidence type="ECO:0000256" key="8">
    <source>
        <dbReference type="ARBA" id="ARBA00022490"/>
    </source>
</evidence>
<comment type="cofactor">
    <cofactor evidence="2">
        <name>Mg(2+)</name>
        <dbReference type="ChEBI" id="CHEBI:18420"/>
    </cofactor>
</comment>
<evidence type="ECO:0000256" key="1">
    <source>
        <dbReference type="ARBA" id="ARBA00000077"/>
    </source>
</evidence>
<gene>
    <name evidence="14 19" type="primary">rnhB</name>
    <name evidence="18" type="ORF">CDH04_04045</name>
    <name evidence="19" type="ORF">FZC43_04045</name>
</gene>
<evidence type="ECO:0000313" key="18">
    <source>
        <dbReference type="EMBL" id="AXA33631.1"/>
    </source>
</evidence>
<comment type="cofactor">
    <cofactor evidence="14 15">
        <name>Mn(2+)</name>
        <dbReference type="ChEBI" id="CHEBI:29035"/>
    </cofactor>
    <cofactor evidence="14 15">
        <name>Mg(2+)</name>
        <dbReference type="ChEBI" id="CHEBI:18420"/>
    </cofactor>
    <text evidence="14 15">Manganese or magnesium. Binds 1 divalent metal ion per monomer in the absence of substrate. May bind a second metal ion after substrate binding.</text>
</comment>
<evidence type="ECO:0000256" key="2">
    <source>
        <dbReference type="ARBA" id="ARBA00001946"/>
    </source>
</evidence>
<evidence type="ECO:0000256" key="5">
    <source>
        <dbReference type="ARBA" id="ARBA00007383"/>
    </source>
</evidence>
<keyword evidence="11 14" id="KW-0255">Endonuclease</keyword>
<evidence type="ECO:0000256" key="7">
    <source>
        <dbReference type="ARBA" id="ARBA00019179"/>
    </source>
</evidence>
<keyword evidence="10 14" id="KW-0479">Metal-binding</keyword>
<comment type="subcellular location">
    <subcellularLocation>
        <location evidence="4 14">Cytoplasm</location>
    </subcellularLocation>
</comment>
<dbReference type="EMBL" id="CP021781">
    <property type="protein sequence ID" value="AXA33631.1"/>
    <property type="molecule type" value="Genomic_DNA"/>
</dbReference>
<dbReference type="CDD" id="cd07182">
    <property type="entry name" value="RNase_HII_bacteria_HII_like"/>
    <property type="match status" value="1"/>
</dbReference>
<feature type="binding site" evidence="14 15">
    <location>
        <position position="7"/>
    </location>
    <ligand>
        <name>a divalent metal cation</name>
        <dbReference type="ChEBI" id="CHEBI:60240"/>
    </ligand>
</feature>
<dbReference type="PROSITE" id="PS51975">
    <property type="entry name" value="RNASE_H_2"/>
    <property type="match status" value="1"/>
</dbReference>
<evidence type="ECO:0000313" key="20">
    <source>
        <dbReference type="Proteomes" id="UP000251120"/>
    </source>
</evidence>
<proteinExistence type="inferred from homology"/>
<dbReference type="PANTHER" id="PTHR10954">
    <property type="entry name" value="RIBONUCLEASE H2 SUBUNIT A"/>
    <property type="match status" value="1"/>
</dbReference>
<dbReference type="InterPro" id="IPR024567">
    <property type="entry name" value="RNase_HII/HIII_dom"/>
</dbReference>
<keyword evidence="21" id="KW-1185">Reference proteome</keyword>
<evidence type="ECO:0000256" key="9">
    <source>
        <dbReference type="ARBA" id="ARBA00022722"/>
    </source>
</evidence>
<keyword evidence="12 14" id="KW-0378">Hydrolase</keyword>
<evidence type="ECO:0000256" key="11">
    <source>
        <dbReference type="ARBA" id="ARBA00022759"/>
    </source>
</evidence>
<accession>A0A2Z4XXM1</accession>
<dbReference type="Proteomes" id="UP000251120">
    <property type="component" value="Chromosome"/>
</dbReference>
<dbReference type="GO" id="GO:0004523">
    <property type="term" value="F:RNA-DNA hybrid ribonuclease activity"/>
    <property type="evidence" value="ECO:0007669"/>
    <property type="project" value="UniProtKB-UniRule"/>
</dbReference>
<evidence type="ECO:0000256" key="3">
    <source>
        <dbReference type="ARBA" id="ARBA00004065"/>
    </source>
</evidence>